<keyword evidence="2 3" id="KW-0663">Pyridoxal phosphate</keyword>
<dbReference type="STRING" id="4955.A0A1G4M683"/>
<dbReference type="AlphaFoldDB" id="A0A1G4M683"/>
<dbReference type="Gene3D" id="3.90.1150.10">
    <property type="entry name" value="Aspartate Aminotransferase, domain 1"/>
    <property type="match status" value="1"/>
</dbReference>
<dbReference type="GO" id="GO:0016846">
    <property type="term" value="F:carbon-sulfur lyase activity"/>
    <property type="evidence" value="ECO:0007669"/>
    <property type="project" value="TreeGrafter"/>
</dbReference>
<dbReference type="PIRSF" id="PIRSF001434">
    <property type="entry name" value="CGS"/>
    <property type="match status" value="1"/>
</dbReference>
<evidence type="ECO:0000313" key="6">
    <source>
        <dbReference type="Proteomes" id="UP000190831"/>
    </source>
</evidence>
<evidence type="ECO:0000256" key="1">
    <source>
        <dbReference type="ARBA" id="ARBA00001933"/>
    </source>
</evidence>
<dbReference type="InterPro" id="IPR000277">
    <property type="entry name" value="Cys/Met-Metab_PyrdxlP-dep_enz"/>
</dbReference>
<dbReference type="InterPro" id="IPR054542">
    <property type="entry name" value="Cys_met_metab_PP"/>
</dbReference>
<dbReference type="InterPro" id="IPR015424">
    <property type="entry name" value="PyrdxlP-dep_Trfase"/>
</dbReference>
<name>A0A1G4M683_LACFM</name>
<evidence type="ECO:0000256" key="3">
    <source>
        <dbReference type="PIRSR" id="PIRSR001434-2"/>
    </source>
</evidence>
<dbReference type="GO" id="GO:0005737">
    <property type="term" value="C:cytoplasm"/>
    <property type="evidence" value="ECO:0007669"/>
    <property type="project" value="TreeGrafter"/>
</dbReference>
<keyword evidence="6" id="KW-1185">Reference proteome</keyword>
<accession>A0A1G4M683</accession>
<evidence type="ECO:0000256" key="2">
    <source>
        <dbReference type="ARBA" id="ARBA00022898"/>
    </source>
</evidence>
<dbReference type="SUPFAM" id="SSF53383">
    <property type="entry name" value="PLP-dependent transferases"/>
    <property type="match status" value="1"/>
</dbReference>
<dbReference type="EMBL" id="LT598487">
    <property type="protein sequence ID" value="SCV99301.1"/>
    <property type="molecule type" value="Genomic_DNA"/>
</dbReference>
<dbReference type="Proteomes" id="UP000190831">
    <property type="component" value="Chromosome A"/>
</dbReference>
<dbReference type="GO" id="GO:0030170">
    <property type="term" value="F:pyridoxal phosphate binding"/>
    <property type="evidence" value="ECO:0007669"/>
    <property type="project" value="InterPro"/>
</dbReference>
<dbReference type="OrthoDB" id="3512640at2759"/>
<reference evidence="5 6" key="1">
    <citation type="submission" date="2016-03" db="EMBL/GenBank/DDBJ databases">
        <authorList>
            <person name="Devillers H."/>
        </authorList>
    </citation>
    <scope>NUCLEOTIDE SEQUENCE [LARGE SCALE GENOMIC DNA]</scope>
    <source>
        <strain evidence="5">CBS 6772</strain>
    </source>
</reference>
<dbReference type="PANTHER" id="PTHR11808:SF35">
    <property type="entry name" value="CYSTATHIONINE GAMMA-SYNTHASE (AFU_ORTHOLOGUE AFUA_7G01590)"/>
    <property type="match status" value="1"/>
</dbReference>
<sequence>MTNTTINPEDGISHNLSTICIHGDDFLNRVPDVVTPINVSTTFRYDNENLVKAVDLANSVDDKKPLIYSRLSHPNAERLEAVLKSILGGPTVVYSSGLSAYFAILAHYRPRRIFMGHCYHGCKLAADLYAKMSGAEIHLLESINNFCEAGDLVHIEDPINPYGECVDLSNLSEITHERGGQMLVDSTLAPPPLRDPWKFGADIVMHSGTKYLGGHSDLLSGVVCLKNEISAQEMREERIALGTIPASLESFLLLRSLRTLEVRVKKQSFNCEQLVKYIYEHKSDFNSVLDKVHHASLQKEDFVRKQLPHGYGPLFSIVLKREKQCKQLVHMVRIFQHATSLGGAESLIEWRALSDPLADQTLIRISVGLENIEDLIEDLAGSLRKIQSLEI</sequence>
<comment type="cofactor">
    <cofactor evidence="1 4">
        <name>pyridoxal 5'-phosphate</name>
        <dbReference type="ChEBI" id="CHEBI:597326"/>
    </cofactor>
</comment>
<organism evidence="5 6">
    <name type="scientific">Lachancea fermentati</name>
    <name type="common">Zygosaccharomyces fermentati</name>
    <dbReference type="NCBI Taxonomy" id="4955"/>
    <lineage>
        <taxon>Eukaryota</taxon>
        <taxon>Fungi</taxon>
        <taxon>Dikarya</taxon>
        <taxon>Ascomycota</taxon>
        <taxon>Saccharomycotina</taxon>
        <taxon>Saccharomycetes</taxon>
        <taxon>Saccharomycetales</taxon>
        <taxon>Saccharomycetaceae</taxon>
        <taxon>Lachancea</taxon>
    </lineage>
</organism>
<dbReference type="InterPro" id="IPR015422">
    <property type="entry name" value="PyrdxlP-dep_Trfase_small"/>
</dbReference>
<proteinExistence type="inferred from homology"/>
<feature type="modified residue" description="N6-(pyridoxal phosphate)lysine" evidence="3">
    <location>
        <position position="210"/>
    </location>
</feature>
<dbReference type="Pfam" id="PF01053">
    <property type="entry name" value="Cys_Met_Meta_PP"/>
    <property type="match status" value="1"/>
</dbReference>
<gene>
    <name evidence="5" type="ORF">LAFE_0A00144G</name>
</gene>
<evidence type="ECO:0000313" key="5">
    <source>
        <dbReference type="EMBL" id="SCV99301.1"/>
    </source>
</evidence>
<protein>
    <submittedName>
        <fullName evidence="5">LAFE_0A00144g1_1</fullName>
    </submittedName>
</protein>
<dbReference type="InterPro" id="IPR015421">
    <property type="entry name" value="PyrdxlP-dep_Trfase_major"/>
</dbReference>
<comment type="similarity">
    <text evidence="4">Belongs to the trans-sulfuration enzymes family.</text>
</comment>
<dbReference type="PANTHER" id="PTHR11808">
    <property type="entry name" value="TRANS-SULFURATION ENZYME FAMILY MEMBER"/>
    <property type="match status" value="1"/>
</dbReference>
<dbReference type="GO" id="GO:0019346">
    <property type="term" value="P:transsulfuration"/>
    <property type="evidence" value="ECO:0007669"/>
    <property type="project" value="InterPro"/>
</dbReference>
<evidence type="ECO:0000256" key="4">
    <source>
        <dbReference type="RuleBase" id="RU362118"/>
    </source>
</evidence>
<dbReference type="OMA" id="HKKMHGV"/>
<dbReference type="Gene3D" id="3.40.640.10">
    <property type="entry name" value="Type I PLP-dependent aspartate aminotransferase-like (Major domain)"/>
    <property type="match status" value="1"/>
</dbReference>
<dbReference type="PROSITE" id="PS00868">
    <property type="entry name" value="CYS_MET_METAB_PP"/>
    <property type="match status" value="1"/>
</dbReference>